<evidence type="ECO:0000256" key="13">
    <source>
        <dbReference type="SAM" id="SignalP"/>
    </source>
</evidence>
<dbReference type="Gene3D" id="3.80.10.10">
    <property type="entry name" value="Ribonuclease Inhibitor"/>
    <property type="match status" value="2"/>
</dbReference>
<dbReference type="Pfam" id="PF07714">
    <property type="entry name" value="PK_Tyr_Ser-Thr"/>
    <property type="match status" value="1"/>
</dbReference>
<dbReference type="InterPro" id="IPR000719">
    <property type="entry name" value="Prot_kinase_dom"/>
</dbReference>
<evidence type="ECO:0000256" key="10">
    <source>
        <dbReference type="ARBA" id="ARBA00038043"/>
    </source>
</evidence>
<evidence type="ECO:0000256" key="4">
    <source>
        <dbReference type="ARBA" id="ARBA00022614"/>
    </source>
</evidence>
<keyword evidence="8 12" id="KW-1133">Transmembrane helix</keyword>
<dbReference type="GO" id="GO:0016020">
    <property type="term" value="C:membrane"/>
    <property type="evidence" value="ECO:0007669"/>
    <property type="project" value="UniProtKB-SubCell"/>
</dbReference>
<dbReference type="InterPro" id="IPR032675">
    <property type="entry name" value="LRR_dom_sf"/>
</dbReference>
<comment type="similarity">
    <text evidence="10">Belongs to the polygalacturonase-inhibiting protein family.</text>
</comment>
<dbReference type="PROSITE" id="PS50011">
    <property type="entry name" value="PROTEIN_KINASE_DOM"/>
    <property type="match status" value="1"/>
</dbReference>
<sequence>MERVPTWVFPILIILIFPKASSEEEGVKRALIQFMDKLSPGNARTNSWGWNIDSDPCKDKWMGVICDKKSNYVRKIALETLNLSGVLDAKSLCMAKSLMVLSLKDNNITGLMPEDIESCKSLTHLHLSGNQFTGDLPESLSRLNNLKRLDISNNNFYGELPDLQLISGLISFLAENNQLRGQIPKFDFLNLMLFNVSNNNFSGPIPDVKGRFSAESFLGNPNLCGKPLNNSCLPTPSPPPAMKKSRSPSSGQILIYLGYVILGLVVLLFIVFKLVVKKKKPKQNSEAEKKKILALENSTAMPSTISSYELKNDGQRSEYSLTSIESGKAPALTVLTSPVRGLTFEELLQAPAELLGRGKHGSLYKVMLGNGAMLAVKRIKDWWISREDFKRRMTRIDQVKHLNVLQPVAYYCSKQEKLLVYEYQQNGSLFQLLHGSQSGQVFDWGSRLTVAATVAQGISYMHEELNEDGLAHGNLKSMNILFNKTMDPCISEYGLMAVENQDQSLLSPLNSIKTEDLEGDQAFKVDIYGFGVILLELLTGKLVQVNGFDLPGWVQSVVREEWTFEVFDKALISEGASEERMLNLLHIALKCINPSPNERPAMSRVSQMINAIKAEEEKSISFDP</sequence>
<gene>
    <name evidence="15" type="ORF">FEM48_Zijuj05G0078300</name>
</gene>
<feature type="signal peptide" evidence="13">
    <location>
        <begin position="1"/>
        <end position="22"/>
    </location>
</feature>
<dbReference type="Pfam" id="PF08263">
    <property type="entry name" value="LRRNT_2"/>
    <property type="match status" value="1"/>
</dbReference>
<dbReference type="InterPro" id="IPR001245">
    <property type="entry name" value="Ser-Thr/Tyr_kinase_cat_dom"/>
</dbReference>
<evidence type="ECO:0000256" key="12">
    <source>
        <dbReference type="SAM" id="Phobius"/>
    </source>
</evidence>
<keyword evidence="6 13" id="KW-0732">Signal</keyword>
<evidence type="ECO:0000256" key="3">
    <source>
        <dbReference type="ARBA" id="ARBA00022512"/>
    </source>
</evidence>
<keyword evidence="3" id="KW-0134">Cell wall</keyword>
<proteinExistence type="inferred from homology"/>
<reference evidence="15" key="1">
    <citation type="journal article" date="2021" name="Front. Plant Sci.">
        <title>Chromosome-Scale Genome Assembly for Chinese Sour Jujube and Insights Into Its Genome Evolution and Domestication Signature.</title>
        <authorList>
            <person name="Shen L.-Y."/>
            <person name="Luo H."/>
            <person name="Wang X.-L."/>
            <person name="Wang X.-M."/>
            <person name="Qiu X.-J."/>
            <person name="Liu H."/>
            <person name="Zhou S.-S."/>
            <person name="Jia K.-H."/>
            <person name="Nie S."/>
            <person name="Bao Y.-T."/>
            <person name="Zhang R.-G."/>
            <person name="Yun Q.-Z."/>
            <person name="Chai Y.-H."/>
            <person name="Lu J.-Y."/>
            <person name="Li Y."/>
            <person name="Zhao S.-W."/>
            <person name="Mao J.-F."/>
            <person name="Jia S.-G."/>
            <person name="Mao Y.-M."/>
        </authorList>
    </citation>
    <scope>NUCLEOTIDE SEQUENCE</scope>
    <source>
        <strain evidence="15">AT0</strain>
        <tissue evidence="15">Leaf</tissue>
    </source>
</reference>
<dbReference type="InterPro" id="IPR050994">
    <property type="entry name" value="At_inactive_RLKs"/>
</dbReference>
<accession>A0A978VDQ7</accession>
<dbReference type="GO" id="GO:0005524">
    <property type="term" value="F:ATP binding"/>
    <property type="evidence" value="ECO:0007669"/>
    <property type="project" value="UniProtKB-UniRule"/>
</dbReference>
<dbReference type="PROSITE" id="PS00107">
    <property type="entry name" value="PROTEIN_KINASE_ATP"/>
    <property type="match status" value="1"/>
</dbReference>
<dbReference type="InterPro" id="IPR013210">
    <property type="entry name" value="LRR_N_plant-typ"/>
</dbReference>
<evidence type="ECO:0000256" key="11">
    <source>
        <dbReference type="PROSITE-ProRule" id="PRU10141"/>
    </source>
</evidence>
<feature type="binding site" evidence="11">
    <location>
        <position position="377"/>
    </location>
    <ligand>
        <name>ATP</name>
        <dbReference type="ChEBI" id="CHEBI:30616"/>
    </ligand>
</feature>
<evidence type="ECO:0000259" key="14">
    <source>
        <dbReference type="PROSITE" id="PS50011"/>
    </source>
</evidence>
<feature type="domain" description="Protein kinase" evidence="14">
    <location>
        <begin position="349"/>
        <end position="609"/>
    </location>
</feature>
<feature type="transmembrane region" description="Helical" evidence="12">
    <location>
        <begin position="253"/>
        <end position="276"/>
    </location>
</feature>
<feature type="chain" id="PRO_5036788120" description="Protein kinase domain-containing protein" evidence="13">
    <location>
        <begin position="23"/>
        <end position="624"/>
    </location>
</feature>
<comment type="subcellular location">
    <subcellularLocation>
        <location evidence="2">Membrane</location>
    </subcellularLocation>
    <subcellularLocation>
        <location evidence="1">Secreted</location>
        <location evidence="1">Cell wall</location>
    </subcellularLocation>
</comment>
<evidence type="ECO:0000313" key="16">
    <source>
        <dbReference type="Proteomes" id="UP000813462"/>
    </source>
</evidence>
<evidence type="ECO:0000256" key="1">
    <source>
        <dbReference type="ARBA" id="ARBA00004191"/>
    </source>
</evidence>
<keyword evidence="5 12" id="KW-0812">Transmembrane</keyword>
<dbReference type="Gene3D" id="1.10.510.10">
    <property type="entry name" value="Transferase(Phosphotransferase) domain 1"/>
    <property type="match status" value="1"/>
</dbReference>
<dbReference type="InterPro" id="IPR001611">
    <property type="entry name" value="Leu-rich_rpt"/>
</dbReference>
<dbReference type="Proteomes" id="UP000813462">
    <property type="component" value="Unassembled WGS sequence"/>
</dbReference>
<dbReference type="AlphaFoldDB" id="A0A978VDQ7"/>
<dbReference type="Pfam" id="PF13855">
    <property type="entry name" value="LRR_8"/>
    <property type="match status" value="1"/>
</dbReference>
<keyword evidence="11" id="KW-0547">Nucleotide-binding</keyword>
<dbReference type="SUPFAM" id="SSF56112">
    <property type="entry name" value="Protein kinase-like (PK-like)"/>
    <property type="match status" value="1"/>
</dbReference>
<dbReference type="SMR" id="A0A978VDQ7"/>
<comment type="caution">
    <text evidence="15">The sequence shown here is derived from an EMBL/GenBank/DDBJ whole genome shotgun (WGS) entry which is preliminary data.</text>
</comment>
<dbReference type="PANTHER" id="PTHR48010:SF22">
    <property type="entry name" value="OS09G0376600 PROTEIN"/>
    <property type="match status" value="1"/>
</dbReference>
<evidence type="ECO:0000256" key="6">
    <source>
        <dbReference type="ARBA" id="ARBA00022729"/>
    </source>
</evidence>
<dbReference type="InterPro" id="IPR017441">
    <property type="entry name" value="Protein_kinase_ATP_BS"/>
</dbReference>
<keyword evidence="4" id="KW-0433">Leucine-rich repeat</keyword>
<keyword evidence="9 12" id="KW-0472">Membrane</keyword>
<evidence type="ECO:0000313" key="15">
    <source>
        <dbReference type="EMBL" id="KAH7528496.1"/>
    </source>
</evidence>
<evidence type="ECO:0000256" key="2">
    <source>
        <dbReference type="ARBA" id="ARBA00004370"/>
    </source>
</evidence>
<evidence type="ECO:0000256" key="8">
    <source>
        <dbReference type="ARBA" id="ARBA00022989"/>
    </source>
</evidence>
<dbReference type="GO" id="GO:0004672">
    <property type="term" value="F:protein kinase activity"/>
    <property type="evidence" value="ECO:0007669"/>
    <property type="project" value="InterPro"/>
</dbReference>
<dbReference type="InterPro" id="IPR011009">
    <property type="entry name" value="Kinase-like_dom_sf"/>
</dbReference>
<dbReference type="FunFam" id="3.80.10.10:FF:000400">
    <property type="entry name" value="Nuclear pore complex protein NUP107"/>
    <property type="match status" value="1"/>
</dbReference>
<evidence type="ECO:0000256" key="9">
    <source>
        <dbReference type="ARBA" id="ARBA00023136"/>
    </source>
</evidence>
<dbReference type="PANTHER" id="PTHR48010">
    <property type="entry name" value="OS05G0588300 PROTEIN"/>
    <property type="match status" value="1"/>
</dbReference>
<dbReference type="Gene3D" id="3.30.200.20">
    <property type="entry name" value="Phosphorylase Kinase, domain 1"/>
    <property type="match status" value="1"/>
</dbReference>
<dbReference type="OrthoDB" id="69842at2759"/>
<evidence type="ECO:0000256" key="7">
    <source>
        <dbReference type="ARBA" id="ARBA00022737"/>
    </source>
</evidence>
<organism evidence="15 16">
    <name type="scientific">Ziziphus jujuba var. spinosa</name>
    <dbReference type="NCBI Taxonomy" id="714518"/>
    <lineage>
        <taxon>Eukaryota</taxon>
        <taxon>Viridiplantae</taxon>
        <taxon>Streptophyta</taxon>
        <taxon>Embryophyta</taxon>
        <taxon>Tracheophyta</taxon>
        <taxon>Spermatophyta</taxon>
        <taxon>Magnoliopsida</taxon>
        <taxon>eudicotyledons</taxon>
        <taxon>Gunneridae</taxon>
        <taxon>Pentapetalae</taxon>
        <taxon>rosids</taxon>
        <taxon>fabids</taxon>
        <taxon>Rosales</taxon>
        <taxon>Rhamnaceae</taxon>
        <taxon>Paliureae</taxon>
        <taxon>Ziziphus</taxon>
    </lineage>
</organism>
<name>A0A978VDQ7_ZIZJJ</name>
<keyword evidence="7" id="KW-0677">Repeat</keyword>
<dbReference type="SUPFAM" id="SSF52058">
    <property type="entry name" value="L domain-like"/>
    <property type="match status" value="1"/>
</dbReference>
<dbReference type="EMBL" id="JAEACU010000005">
    <property type="protein sequence ID" value="KAH7528496.1"/>
    <property type="molecule type" value="Genomic_DNA"/>
</dbReference>
<evidence type="ECO:0000256" key="5">
    <source>
        <dbReference type="ARBA" id="ARBA00022692"/>
    </source>
</evidence>
<keyword evidence="11" id="KW-0067">ATP-binding</keyword>
<protein>
    <recommendedName>
        <fullName evidence="14">Protein kinase domain-containing protein</fullName>
    </recommendedName>
</protein>
<keyword evidence="3" id="KW-0964">Secreted</keyword>